<evidence type="ECO:0000256" key="2">
    <source>
        <dbReference type="ARBA" id="ARBA00005751"/>
    </source>
</evidence>
<evidence type="ECO:0000256" key="12">
    <source>
        <dbReference type="RuleBase" id="RU003484"/>
    </source>
</evidence>
<evidence type="ECO:0000256" key="1">
    <source>
        <dbReference type="ARBA" id="ARBA00004141"/>
    </source>
</evidence>
<reference evidence="14 15" key="1">
    <citation type="journal article" date="2022" name="ISME Commun">
        <title>Vulcanimicrobium alpinus gen. nov. sp. nov., the first cultivated representative of the candidate phylum 'Eremiobacterota', is a metabolically versatile aerobic anoxygenic phototroph.</title>
        <authorList>
            <person name="Yabe S."/>
            <person name="Muto K."/>
            <person name="Abe K."/>
            <person name="Yokota A."/>
            <person name="Staudigel H."/>
            <person name="Tebo B.M."/>
        </authorList>
    </citation>
    <scope>NUCLEOTIDE SEQUENCE [LARGE SCALE GENOMIC DNA]</scope>
    <source>
        <strain evidence="14 15">WC8-2</strain>
    </source>
</reference>
<dbReference type="Pfam" id="PF00344">
    <property type="entry name" value="SecY"/>
    <property type="match status" value="1"/>
</dbReference>
<comment type="subcellular location">
    <subcellularLocation>
        <location evidence="10">Cell membrane</location>
        <topology evidence="10">Multi-pass membrane protein</topology>
    </subcellularLocation>
    <subcellularLocation>
        <location evidence="1 12">Membrane</location>
        <topology evidence="1 12">Multi-pass membrane protein</topology>
    </subcellularLocation>
</comment>
<dbReference type="InterPro" id="IPR023201">
    <property type="entry name" value="SecY_dom_sf"/>
</dbReference>
<dbReference type="GO" id="GO:0005886">
    <property type="term" value="C:plasma membrane"/>
    <property type="evidence" value="ECO:0007669"/>
    <property type="project" value="UniProtKB-SubCell"/>
</dbReference>
<dbReference type="GO" id="GO:0043952">
    <property type="term" value="P:protein transport by the Sec complex"/>
    <property type="evidence" value="ECO:0007669"/>
    <property type="project" value="UniProtKB-UniRule"/>
</dbReference>
<feature type="transmembrane region" description="Helical" evidence="10">
    <location>
        <begin position="70"/>
        <end position="92"/>
    </location>
</feature>
<dbReference type="PANTHER" id="PTHR10906">
    <property type="entry name" value="SECY/SEC61-ALPHA FAMILY MEMBER"/>
    <property type="match status" value="1"/>
</dbReference>
<dbReference type="KEGG" id="vab:WPS_20310"/>
<feature type="transmembrane region" description="Helical" evidence="10">
    <location>
        <begin position="394"/>
        <end position="412"/>
    </location>
</feature>
<feature type="transmembrane region" description="Helical" evidence="10">
    <location>
        <begin position="144"/>
        <end position="165"/>
    </location>
</feature>
<keyword evidence="4 10" id="KW-0812">Transmembrane</keyword>
<comment type="function">
    <text evidence="10 11">The central subunit of the protein translocation channel SecYEG. Consists of two halves formed by TMs 1-5 and 6-10. These two domains form a lateral gate at the front which open onto the bilayer between TMs 2 and 7, and are clamped together by SecE at the back. The channel is closed by both a pore ring composed of hydrophobic SecY resides and a short helix (helix 2A) on the extracellular side of the membrane which forms a plug. The plug probably moves laterally to allow the channel to open. The ring and the pore may move independently.</text>
</comment>
<feature type="transmembrane region" description="Helical" evidence="10">
    <location>
        <begin position="364"/>
        <end position="382"/>
    </location>
</feature>
<dbReference type="HAMAP" id="MF_01465">
    <property type="entry name" value="SecY"/>
    <property type="match status" value="1"/>
</dbReference>
<evidence type="ECO:0000313" key="14">
    <source>
        <dbReference type="EMBL" id="BDE06755.1"/>
    </source>
</evidence>
<dbReference type="PROSITE" id="PS00756">
    <property type="entry name" value="SECY_2"/>
    <property type="match status" value="1"/>
</dbReference>
<keyword evidence="8 10" id="KW-0472">Membrane</keyword>
<feature type="transmembrane region" description="Helical" evidence="10">
    <location>
        <begin position="113"/>
        <end position="132"/>
    </location>
</feature>
<feature type="transmembrane region" description="Helical" evidence="10">
    <location>
        <begin position="20"/>
        <end position="36"/>
    </location>
</feature>
<comment type="subunit">
    <text evidence="10">Component of the Sec protein translocase complex. Heterotrimer consisting of SecY, SecE and SecG subunits. The heterotrimers can form oligomers, although 1 heterotrimer is thought to be able to translocate proteins. Interacts with the ribosome. Interacts with SecDF, and other proteins may be involved. Interacts with SecA.</text>
</comment>
<sequence>MLTTLRNALTVPDIRKRVGFVFFAFAVFVFMIHVQLPNVNQQAWNQLIQSGAFYQFLGFLSGGALQKLSIIAMGITPYINASIIMQLMTVVIPQLEEMAKKGGEEGRKTIGKYTRWLTIVLATIQATSMSIAMSRGGVFYDHSAIFIAYAVIAFVSGTLFLMWLGEQITDKGIGNGISLIIFVGIVLRFPTQVAQTFSLANKGNVNWLGLALWVAIALVTIVSIVFMYQGQRRIPVQQARRVVGRKLYAGRSSYIPLRLNNAGVISIIFAISILLLPQQALSWFGGGQNANSVAGKVTFYLTTYFGPQSFLYNLVYFLLVVVFTFFYSAIVVNTRDIADNLKKSGSFIPGIRPGQPTVDYINKILARITTAAAIYLGLLAVIPSLQRDVGLTSLYIGSTSLLIVVGVALDSITQIEARLAMRDYRGFINR</sequence>
<evidence type="ECO:0000256" key="11">
    <source>
        <dbReference type="RuleBase" id="RU000537"/>
    </source>
</evidence>
<keyword evidence="6 10" id="KW-1133">Transmembrane helix</keyword>
<dbReference type="SUPFAM" id="SSF103491">
    <property type="entry name" value="Preprotein translocase SecY subunit"/>
    <property type="match status" value="1"/>
</dbReference>
<keyword evidence="10" id="KW-1003">Cell membrane</keyword>
<dbReference type="Proteomes" id="UP001317532">
    <property type="component" value="Chromosome"/>
</dbReference>
<feature type="transmembrane region" description="Helical" evidence="10">
    <location>
        <begin position="310"/>
        <end position="332"/>
    </location>
</feature>
<accession>A0AAN1XWM8</accession>
<dbReference type="Gene3D" id="1.10.3370.10">
    <property type="entry name" value="SecY subunit domain"/>
    <property type="match status" value="1"/>
</dbReference>
<dbReference type="PROSITE" id="PS00755">
    <property type="entry name" value="SECY_1"/>
    <property type="match status" value="1"/>
</dbReference>
<evidence type="ECO:0000256" key="3">
    <source>
        <dbReference type="ARBA" id="ARBA00022448"/>
    </source>
</evidence>
<dbReference type="PRINTS" id="PR00303">
    <property type="entry name" value="SECYTRNLCASE"/>
</dbReference>
<dbReference type="EMBL" id="AP025523">
    <property type="protein sequence ID" value="BDE06755.1"/>
    <property type="molecule type" value="Genomic_DNA"/>
</dbReference>
<dbReference type="PIRSF" id="PIRSF004557">
    <property type="entry name" value="SecY"/>
    <property type="match status" value="1"/>
</dbReference>
<feature type="transmembrane region" description="Helical" evidence="10">
    <location>
        <begin position="172"/>
        <end position="190"/>
    </location>
</feature>
<keyword evidence="5 10" id="KW-0653">Protein transport</keyword>
<evidence type="ECO:0000256" key="9">
    <source>
        <dbReference type="ARBA" id="ARBA00039733"/>
    </source>
</evidence>
<dbReference type="FunFam" id="1.10.3370.10:FF:000001">
    <property type="entry name" value="Preprotein translocase subunit SecY"/>
    <property type="match status" value="1"/>
</dbReference>
<organism evidence="14 15">
    <name type="scientific">Vulcanimicrobium alpinum</name>
    <dbReference type="NCBI Taxonomy" id="3016050"/>
    <lineage>
        <taxon>Bacteria</taxon>
        <taxon>Bacillati</taxon>
        <taxon>Vulcanimicrobiota</taxon>
        <taxon>Vulcanimicrobiia</taxon>
        <taxon>Vulcanimicrobiales</taxon>
        <taxon>Vulcanimicrobiaceae</taxon>
        <taxon>Vulcanimicrobium</taxon>
    </lineage>
</organism>
<keyword evidence="3 10" id="KW-0813">Transport</keyword>
<name>A0AAN1XWM8_UNVUL</name>
<comment type="similarity">
    <text evidence="2 10 13">Belongs to the SecY/SEC61-alpha family.</text>
</comment>
<keyword evidence="15" id="KW-1185">Reference proteome</keyword>
<evidence type="ECO:0000256" key="5">
    <source>
        <dbReference type="ARBA" id="ARBA00022927"/>
    </source>
</evidence>
<evidence type="ECO:0000256" key="10">
    <source>
        <dbReference type="HAMAP-Rule" id="MF_01465"/>
    </source>
</evidence>
<dbReference type="RefSeq" id="WP_317994405.1">
    <property type="nucleotide sequence ID" value="NZ_AP025523.1"/>
</dbReference>
<evidence type="ECO:0000256" key="13">
    <source>
        <dbReference type="RuleBase" id="RU004349"/>
    </source>
</evidence>
<gene>
    <name evidence="10 14" type="primary">secY</name>
    <name evidence="14" type="ORF">WPS_20310</name>
</gene>
<dbReference type="GO" id="GO:0065002">
    <property type="term" value="P:intracellular protein transmembrane transport"/>
    <property type="evidence" value="ECO:0007669"/>
    <property type="project" value="UniProtKB-UniRule"/>
</dbReference>
<dbReference type="GO" id="GO:0006605">
    <property type="term" value="P:protein targeting"/>
    <property type="evidence" value="ECO:0007669"/>
    <property type="project" value="UniProtKB-UniRule"/>
</dbReference>
<evidence type="ECO:0000313" key="15">
    <source>
        <dbReference type="Proteomes" id="UP001317532"/>
    </source>
</evidence>
<protein>
    <recommendedName>
        <fullName evidence="9 10">Protein translocase subunit SecY</fullName>
    </recommendedName>
</protein>
<proteinExistence type="inferred from homology"/>
<dbReference type="NCBIfam" id="TIGR00967">
    <property type="entry name" value="3a0501s007"/>
    <property type="match status" value="1"/>
</dbReference>
<dbReference type="InterPro" id="IPR030659">
    <property type="entry name" value="SecY_CS"/>
</dbReference>
<dbReference type="InterPro" id="IPR002208">
    <property type="entry name" value="SecY/SEC61-alpha"/>
</dbReference>
<evidence type="ECO:0000256" key="7">
    <source>
        <dbReference type="ARBA" id="ARBA00023010"/>
    </source>
</evidence>
<feature type="transmembrane region" description="Helical" evidence="10">
    <location>
        <begin position="255"/>
        <end position="276"/>
    </location>
</feature>
<dbReference type="AlphaFoldDB" id="A0AAN1XWM8"/>
<evidence type="ECO:0000256" key="8">
    <source>
        <dbReference type="ARBA" id="ARBA00023136"/>
    </source>
</evidence>
<keyword evidence="7 10" id="KW-0811">Translocation</keyword>
<evidence type="ECO:0000256" key="4">
    <source>
        <dbReference type="ARBA" id="ARBA00022692"/>
    </source>
</evidence>
<dbReference type="InterPro" id="IPR026593">
    <property type="entry name" value="SecY"/>
</dbReference>
<evidence type="ECO:0000256" key="6">
    <source>
        <dbReference type="ARBA" id="ARBA00022989"/>
    </source>
</evidence>
<feature type="transmembrane region" description="Helical" evidence="10">
    <location>
        <begin position="210"/>
        <end position="228"/>
    </location>
</feature>